<feature type="non-terminal residue" evidence="1">
    <location>
        <position position="205"/>
    </location>
</feature>
<reference evidence="1" key="1">
    <citation type="journal article" date="2014" name="Nat. Genet.">
        <title>Genome and transcriptome of the porcine whipworm Trichuris suis.</title>
        <authorList>
            <person name="Jex A.R."/>
            <person name="Nejsum P."/>
            <person name="Schwarz E.M."/>
            <person name="Hu L."/>
            <person name="Young N.D."/>
            <person name="Hall R.S."/>
            <person name="Korhonen P.K."/>
            <person name="Liao S."/>
            <person name="Thamsborg S."/>
            <person name="Xia J."/>
            <person name="Xu P."/>
            <person name="Wang S."/>
            <person name="Scheerlinck J.P."/>
            <person name="Hofmann A."/>
            <person name="Sternberg P.W."/>
            <person name="Wang J."/>
            <person name="Gasser R.B."/>
        </authorList>
    </citation>
    <scope>NUCLEOTIDE SEQUENCE [LARGE SCALE GENOMIC DNA]</scope>
    <source>
        <strain evidence="1">DCEP-RM93F</strain>
    </source>
</reference>
<sequence length="205" mass="22987">MVRNVIAVQAVTSCHPKKGGGSYSATALSSKCNFEIGLVMVPLAVRKRTERTISSDPELSYQTLLMLPSLTQCQSRLRRLSNHSFVIWKSFKLPSDEEMKWPSISVSTVAISDSVSRDRPNTFLNGSLTERTRRSQYPPVHGARSVINFQTIPSTDKFSLNVVKLSDCSIVGFPRRAMKRRKASRKCSTDIFCTSSKWIARIVIQ</sequence>
<dbReference type="EMBL" id="KL367545">
    <property type="protein sequence ID" value="KFD65081.1"/>
    <property type="molecule type" value="Genomic_DNA"/>
</dbReference>
<protein>
    <submittedName>
        <fullName evidence="1">Uncharacterized protein</fullName>
    </submittedName>
</protein>
<proteinExistence type="predicted"/>
<dbReference type="AlphaFoldDB" id="A0A085N6I5"/>
<dbReference type="Proteomes" id="UP000030758">
    <property type="component" value="Unassembled WGS sequence"/>
</dbReference>
<organism evidence="1">
    <name type="scientific">Trichuris suis</name>
    <name type="common">pig whipworm</name>
    <dbReference type="NCBI Taxonomy" id="68888"/>
    <lineage>
        <taxon>Eukaryota</taxon>
        <taxon>Metazoa</taxon>
        <taxon>Ecdysozoa</taxon>
        <taxon>Nematoda</taxon>
        <taxon>Enoplea</taxon>
        <taxon>Dorylaimia</taxon>
        <taxon>Trichinellida</taxon>
        <taxon>Trichuridae</taxon>
        <taxon>Trichuris</taxon>
    </lineage>
</organism>
<gene>
    <name evidence="1" type="ORF">M514_12576</name>
</gene>
<evidence type="ECO:0000313" key="1">
    <source>
        <dbReference type="EMBL" id="KFD65081.1"/>
    </source>
</evidence>
<name>A0A085N6I5_9BILA</name>
<accession>A0A085N6I5</accession>